<reference evidence="2 3" key="1">
    <citation type="submission" date="2024-06" db="EMBL/GenBank/DDBJ databases">
        <title>The Natural Products Discovery Center: Release of the First 8490 Sequenced Strains for Exploring Actinobacteria Biosynthetic Diversity.</title>
        <authorList>
            <person name="Kalkreuter E."/>
            <person name="Kautsar S.A."/>
            <person name="Yang D."/>
            <person name="Bader C.D."/>
            <person name="Teijaro C.N."/>
            <person name="Fluegel L."/>
            <person name="Davis C.M."/>
            <person name="Simpson J.R."/>
            <person name="Lauterbach L."/>
            <person name="Steele A.D."/>
            <person name="Gui C."/>
            <person name="Meng S."/>
            <person name="Li G."/>
            <person name="Viehrig K."/>
            <person name="Ye F."/>
            <person name="Su P."/>
            <person name="Kiefer A.F."/>
            <person name="Nichols A."/>
            <person name="Cepeda A.J."/>
            <person name="Yan W."/>
            <person name="Fan B."/>
            <person name="Jiang Y."/>
            <person name="Adhikari A."/>
            <person name="Zheng C.-J."/>
            <person name="Schuster L."/>
            <person name="Cowan T.M."/>
            <person name="Smanski M.J."/>
            <person name="Chevrette M.G."/>
            <person name="De Carvalho L.P.S."/>
            <person name="Shen B."/>
        </authorList>
    </citation>
    <scope>NUCLEOTIDE SEQUENCE [LARGE SCALE GENOMIC DNA]</scope>
    <source>
        <strain evidence="2 3">NPDC020594</strain>
    </source>
</reference>
<evidence type="ECO:0000256" key="1">
    <source>
        <dbReference type="SAM" id="MobiDB-lite"/>
    </source>
</evidence>
<sequence>MSNTATASSHAPVRAEQQSPGYWRVTFDDPPFNLYDPEVESTLGKVVDQLETDPDVAVLSQLEIGTGITSRCGGIQCMVQLTGRSRGPGDHHLR</sequence>
<dbReference type="InterPro" id="IPR029045">
    <property type="entry name" value="ClpP/crotonase-like_dom_sf"/>
</dbReference>
<proteinExistence type="predicted"/>
<name>A0ABV3AKN4_9ACTN</name>
<dbReference type="SUPFAM" id="SSF52096">
    <property type="entry name" value="ClpP/crotonase"/>
    <property type="match status" value="1"/>
</dbReference>
<protein>
    <submittedName>
        <fullName evidence="2">Uncharacterized protein</fullName>
    </submittedName>
</protein>
<accession>A0ABV3AKN4</accession>
<keyword evidence="3" id="KW-1185">Reference proteome</keyword>
<dbReference type="Proteomes" id="UP001551011">
    <property type="component" value="Unassembled WGS sequence"/>
</dbReference>
<organism evidence="2 3">
    <name type="scientific">Streptomyces flaveolus</name>
    <dbReference type="NCBI Taxonomy" id="67297"/>
    <lineage>
        <taxon>Bacteria</taxon>
        <taxon>Bacillati</taxon>
        <taxon>Actinomycetota</taxon>
        <taxon>Actinomycetes</taxon>
        <taxon>Kitasatosporales</taxon>
        <taxon>Streptomycetaceae</taxon>
        <taxon>Streptomyces</taxon>
    </lineage>
</organism>
<dbReference type="RefSeq" id="WP_030655863.1">
    <property type="nucleotide sequence ID" value="NZ_JBEXDP010000064.1"/>
</dbReference>
<gene>
    <name evidence="2" type="ORF">AB0H04_37740</name>
</gene>
<dbReference type="EMBL" id="JBFAEG010000037">
    <property type="protein sequence ID" value="MEU5712513.1"/>
    <property type="molecule type" value="Genomic_DNA"/>
</dbReference>
<evidence type="ECO:0000313" key="2">
    <source>
        <dbReference type="EMBL" id="MEU5712513.1"/>
    </source>
</evidence>
<evidence type="ECO:0000313" key="3">
    <source>
        <dbReference type="Proteomes" id="UP001551011"/>
    </source>
</evidence>
<comment type="caution">
    <text evidence="2">The sequence shown here is derived from an EMBL/GenBank/DDBJ whole genome shotgun (WGS) entry which is preliminary data.</text>
</comment>
<feature type="region of interest" description="Disordered" evidence="1">
    <location>
        <begin position="1"/>
        <end position="22"/>
    </location>
</feature>